<dbReference type="InterPro" id="IPR026444">
    <property type="entry name" value="Secre_tail"/>
</dbReference>
<dbReference type="EMBL" id="VKKZ01000023">
    <property type="protein sequence ID" value="KAA6431673.1"/>
    <property type="molecule type" value="Genomic_DNA"/>
</dbReference>
<reference evidence="3 4" key="2">
    <citation type="submission" date="2019-09" db="EMBL/GenBank/DDBJ databases">
        <title>A bacterium isolated from glacier soil.</title>
        <authorList>
            <person name="Liu Q."/>
        </authorList>
    </citation>
    <scope>NUCLEOTIDE SEQUENCE [LARGE SCALE GENOMIC DNA]</scope>
    <source>
        <strain evidence="3 4">MDT1-10-3</strain>
    </source>
</reference>
<dbReference type="Gene3D" id="2.60.40.10">
    <property type="entry name" value="Immunoglobulins"/>
    <property type="match status" value="1"/>
</dbReference>
<gene>
    <name evidence="3" type="ORF">FOE74_16245</name>
</gene>
<dbReference type="NCBIfam" id="TIGR04183">
    <property type="entry name" value="Por_Secre_tail"/>
    <property type="match status" value="1"/>
</dbReference>
<protein>
    <submittedName>
        <fullName evidence="3">T9SS type A sorting domain-containing protein</fullName>
    </submittedName>
</protein>
<dbReference type="OrthoDB" id="2582440at2"/>
<feature type="region of interest" description="Disordered" evidence="1">
    <location>
        <begin position="81"/>
        <end position="104"/>
    </location>
</feature>
<feature type="domain" description="Secretion system C-terminal sorting" evidence="2">
    <location>
        <begin position="1694"/>
        <end position="1767"/>
    </location>
</feature>
<proteinExistence type="predicted"/>
<evidence type="ECO:0000313" key="4">
    <source>
        <dbReference type="Proteomes" id="UP000323866"/>
    </source>
</evidence>
<accession>A0A5M8Q919</accession>
<sequence>MFTSPLQKVTGRPAIFAFLLFLFLSALQNTSHGQTPGLIIQRSVGPGAGILDPNGDGYTSRNPAGFQNGIDMGAASELPFRFLPQMPTPGGPEPMNDLTTGSNGGHTDLAPVPLAMAFNGSQVLFRVRLGGNSSASKGYSFLIDSDGVFNKQRLANGTLIDYATPSKVKNLGFEYEVVLALNFDVIIYRHRGSGDDNDPFTSNVIWRGSANGGYGQYFQKAMAGTTASENPDYFFDFYVPLTAFSADGGQGILPTTPLRISGSTVTSAQTGLEGTISDVGGVNDKYYNNDKMRIWKEVIPAFPSTSLNQIQNGDFCQTSAPAAPVINATRVGTSSITGTSSENGGTISLFRNGTLVTASSPVTVVNGNFSFPLPSGTNLATGDILTVRVTRAASSNCAASTSVSSNTVTVASQQFGTCNTVPPVITSISNKDAVTGNTVYPGAQIKVFKDGLFFGTATSNTSNTGTTASPTYSWTYDNPTYPRDLSYPRDAKSENITRDYATITTTVTPTGGTCESSRSNSWYVNSNSGTPTTTGTAQTTLTPVPTNTFVCTGTKTFSGSSESGALIYLYINGYPVDPSNDGSLTATTTAVGTSWTIDLTKYGLIKGNKISFRAKVPNANAADYPSGYEGLSAATTEFTVDSNCETALPAITTNPTLCPTTTTITGTSTEPAGTTIMVYRRSGTAANTATDMRVSEVVTVSGGNWSAPVLGSANLKGGDVLYAVAIAPGGKTESPASAMVTVTTPSSAFSLGLTLNSPIKERATIITGTSATNGIVSLFIDGQRIAGTATVTGATSSAPVPWFIAISATNQANLAPGIEVSASLAASGCESQPTAAVLVSCVAPSTTPTFTPAAQTVCHNSQATLTVANTENGVIYQIYDGSTPSGPAMVGNGNTVILTSGPLTSATVLTMRAYQVGASACQATLSGSTSITISPAPSVFVATPASATVCQGSTATVTLSGSEEGASYQIQVLNATTGTYSNTGNAVVGTGKALSLTTGTLTASGTFKVIATRNGCSSDMGNTFTLTVPSNALAIVPSVQSVCAGSTASVVIQNSENGVVYQLQSVSGTVYTNTGASVTGNGGNITLTTATLSTAGANNFRVLASSMQCAPFPLTQQITVNVTSGTPTVFSLTPSTQTVCSGMAASFTLNGSQVGMTYQLLANEVLVPNSSVAGTGNPLTFSSGALTTGGTYTVRASNACGNTVPMSGSSAVTVTPVATAFALTPTTQMICNNSGATFILAGSESSVTYQLQVYNPTTGAFVNYGAAIIGTGSALTLRTNALTSSANFKVVATRSGSTCSVEMSNTVFVSVPTNNLTVSAITPAVCTGSTAQVRVNASEVDVFYQLFVNGVANGTAVEGTGGDITLVSSVISASTTFTVQATTASCSAFTIGNPVTVAVSTPTVQSSELTTLPSICSGSTSSIRLGSSQPGITYQMYNGTSPTGFGVTGTGQAITLTSDALSSNADLRIFAISSGCANTAMGSAHAITVNALPTQYTFTPTKKVTSSGGTITIEMPASQNGVDYQIYDGNMPSGSRVQGTGGAITLTSGPLSKTTTLTVQAIGTGGCGNTTMNGYSMATVESTTLPVTLLSFSGFEATAGAVQLTWATAVEKDNDFFLVERSQDGKAFVAVGKIKGHGTSNELHRYLFTDAAAPAGTNYYRLKQVDFNGQFEYSKVIALKAKGNSKAVQAVVTPNPFQQELGVAFTSTAYKTVQVQLFDLNQKLIYQETAEIAAGKMIWKKDFSKIANGLYLLRITSESVSEVKRVVKKD</sequence>
<dbReference type="Proteomes" id="UP000323866">
    <property type="component" value="Unassembled WGS sequence"/>
</dbReference>
<dbReference type="Pfam" id="PF18962">
    <property type="entry name" value="Por_Secre_tail"/>
    <property type="match status" value="1"/>
</dbReference>
<name>A0A5M8Q919_9BACT</name>
<dbReference type="InterPro" id="IPR013783">
    <property type="entry name" value="Ig-like_fold"/>
</dbReference>
<evidence type="ECO:0000313" key="3">
    <source>
        <dbReference type="EMBL" id="KAA6431673.1"/>
    </source>
</evidence>
<organism evidence="3 4">
    <name type="scientific">Rufibacter glacialis</name>
    <dbReference type="NCBI Taxonomy" id="1259555"/>
    <lineage>
        <taxon>Bacteria</taxon>
        <taxon>Pseudomonadati</taxon>
        <taxon>Bacteroidota</taxon>
        <taxon>Cytophagia</taxon>
        <taxon>Cytophagales</taxon>
        <taxon>Hymenobacteraceae</taxon>
        <taxon>Rufibacter</taxon>
    </lineage>
</organism>
<reference evidence="3 4" key="1">
    <citation type="submission" date="2019-07" db="EMBL/GenBank/DDBJ databases">
        <authorList>
            <person name="Qu J.-H."/>
        </authorList>
    </citation>
    <scope>NUCLEOTIDE SEQUENCE [LARGE SCALE GENOMIC DNA]</scope>
    <source>
        <strain evidence="3 4">MDT1-10-3</strain>
    </source>
</reference>
<evidence type="ECO:0000256" key="1">
    <source>
        <dbReference type="SAM" id="MobiDB-lite"/>
    </source>
</evidence>
<evidence type="ECO:0000259" key="2">
    <source>
        <dbReference type="Pfam" id="PF18962"/>
    </source>
</evidence>
<comment type="caution">
    <text evidence="3">The sequence shown here is derived from an EMBL/GenBank/DDBJ whole genome shotgun (WGS) entry which is preliminary data.</text>
</comment>